<dbReference type="InterPro" id="IPR036390">
    <property type="entry name" value="WH_DNA-bd_sf"/>
</dbReference>
<dbReference type="GO" id="GO:0000981">
    <property type="term" value="F:DNA-binding transcription factor activity, RNA polymerase II-specific"/>
    <property type="evidence" value="ECO:0007669"/>
    <property type="project" value="TreeGrafter"/>
</dbReference>
<keyword evidence="3" id="KW-0539">Nucleus</keyword>
<keyword evidence="2 3" id="KW-0238">DNA-binding</keyword>
<dbReference type="GO" id="GO:0030154">
    <property type="term" value="P:cell differentiation"/>
    <property type="evidence" value="ECO:0007669"/>
    <property type="project" value="TreeGrafter"/>
</dbReference>
<name>A0A7R8ZLG2_9CRUS</name>
<dbReference type="SMART" id="SM00413">
    <property type="entry name" value="ETS"/>
    <property type="match status" value="1"/>
</dbReference>
<dbReference type="OrthoDB" id="10067219at2759"/>
<dbReference type="Pfam" id="PF00178">
    <property type="entry name" value="Ets"/>
    <property type="match status" value="1"/>
</dbReference>
<evidence type="ECO:0000256" key="3">
    <source>
        <dbReference type="RuleBase" id="RU004019"/>
    </source>
</evidence>
<organism evidence="4">
    <name type="scientific">Cyprideis torosa</name>
    <dbReference type="NCBI Taxonomy" id="163714"/>
    <lineage>
        <taxon>Eukaryota</taxon>
        <taxon>Metazoa</taxon>
        <taxon>Ecdysozoa</taxon>
        <taxon>Arthropoda</taxon>
        <taxon>Crustacea</taxon>
        <taxon>Oligostraca</taxon>
        <taxon>Ostracoda</taxon>
        <taxon>Podocopa</taxon>
        <taxon>Podocopida</taxon>
        <taxon>Cytherocopina</taxon>
        <taxon>Cytheroidea</taxon>
        <taxon>Cytherideidae</taxon>
        <taxon>Cyprideis</taxon>
    </lineage>
</organism>
<dbReference type="InterPro" id="IPR000418">
    <property type="entry name" value="Ets_dom"/>
</dbReference>
<dbReference type="PRINTS" id="PR00454">
    <property type="entry name" value="ETSDOMAIN"/>
</dbReference>
<dbReference type="PROSITE" id="PS50061">
    <property type="entry name" value="ETS_DOMAIN_3"/>
    <property type="match status" value="1"/>
</dbReference>
<comment type="subcellular location">
    <subcellularLocation>
        <location evidence="3">Nucleus</location>
    </subcellularLocation>
</comment>
<dbReference type="InterPro" id="IPR046328">
    <property type="entry name" value="ETS_fam"/>
</dbReference>
<dbReference type="InterPro" id="IPR036388">
    <property type="entry name" value="WH-like_DNA-bd_sf"/>
</dbReference>
<reference evidence="4" key="1">
    <citation type="submission" date="2020-11" db="EMBL/GenBank/DDBJ databases">
        <authorList>
            <person name="Tran Van P."/>
        </authorList>
    </citation>
    <scope>NUCLEOTIDE SEQUENCE</scope>
</reference>
<proteinExistence type="inferred from homology"/>
<dbReference type="SUPFAM" id="SSF46785">
    <property type="entry name" value="Winged helix' DNA-binding domain"/>
    <property type="match status" value="1"/>
</dbReference>
<dbReference type="EMBL" id="OB660372">
    <property type="protein sequence ID" value="CAD7224453.1"/>
    <property type="molecule type" value="Genomic_DNA"/>
</dbReference>
<dbReference type="PANTHER" id="PTHR11849">
    <property type="entry name" value="ETS"/>
    <property type="match status" value="1"/>
</dbReference>
<protein>
    <submittedName>
        <fullName evidence="4">Uncharacterized protein</fullName>
    </submittedName>
</protein>
<dbReference type="AlphaFoldDB" id="A0A7R8ZLG2"/>
<dbReference type="Gene3D" id="1.10.10.10">
    <property type="entry name" value="Winged helix-like DNA-binding domain superfamily/Winged helix DNA-binding domain"/>
    <property type="match status" value="1"/>
</dbReference>
<evidence type="ECO:0000256" key="2">
    <source>
        <dbReference type="ARBA" id="ARBA00023125"/>
    </source>
</evidence>
<dbReference type="GO" id="GO:0005634">
    <property type="term" value="C:nucleus"/>
    <property type="evidence" value="ECO:0007669"/>
    <property type="project" value="UniProtKB-SubCell"/>
</dbReference>
<dbReference type="GO" id="GO:0043565">
    <property type="term" value="F:sequence-specific DNA binding"/>
    <property type="evidence" value="ECO:0007669"/>
    <property type="project" value="InterPro"/>
</dbReference>
<evidence type="ECO:0000313" key="4">
    <source>
        <dbReference type="EMBL" id="CAD7224453.1"/>
    </source>
</evidence>
<evidence type="ECO:0000256" key="1">
    <source>
        <dbReference type="ARBA" id="ARBA00005562"/>
    </source>
</evidence>
<sequence>MTAQLDENVTTPTLREFLLDLLSNKDYEDIVAWTNEEEEEFQLKNRHLAAKLWGQRKTNATMDSGKLLRAMRYYVGKNILERILH</sequence>
<accession>A0A7R8ZLG2</accession>
<comment type="similarity">
    <text evidence="1 3">Belongs to the ETS family.</text>
</comment>
<gene>
    <name evidence="4" type="ORF">CTOB1V02_LOCUS2411</name>
</gene>